<dbReference type="PRINTS" id="PR00260">
    <property type="entry name" value="CHEMTRNSDUCR"/>
</dbReference>
<accession>A0ABY4S7J1</accession>
<dbReference type="InterPro" id="IPR004089">
    <property type="entry name" value="MCPsignal_dom"/>
</dbReference>
<evidence type="ECO:0000313" key="7">
    <source>
        <dbReference type="Proteomes" id="UP001056201"/>
    </source>
</evidence>
<evidence type="ECO:0000256" key="1">
    <source>
        <dbReference type="ARBA" id="ARBA00022481"/>
    </source>
</evidence>
<dbReference type="Gene3D" id="1.10.287.950">
    <property type="entry name" value="Methyl-accepting chemotaxis protein"/>
    <property type="match status" value="1"/>
</dbReference>
<dbReference type="PROSITE" id="PS50111">
    <property type="entry name" value="CHEMOTAXIS_TRANSDUC_2"/>
    <property type="match status" value="1"/>
</dbReference>
<protein>
    <submittedName>
        <fullName evidence="6">Methyl-accepting chemotaxis protein</fullName>
    </submittedName>
</protein>
<feature type="transmembrane region" description="Helical" evidence="4">
    <location>
        <begin position="101"/>
        <end position="118"/>
    </location>
</feature>
<dbReference type="EMBL" id="CP097635">
    <property type="protein sequence ID" value="URI07901.1"/>
    <property type="molecule type" value="Genomic_DNA"/>
</dbReference>
<feature type="domain" description="Methyl-accepting transducer" evidence="5">
    <location>
        <begin position="235"/>
        <end position="464"/>
    </location>
</feature>
<dbReference type="PANTHER" id="PTHR43531:SF14">
    <property type="entry name" value="METHYL-ACCEPTING CHEMOTAXIS PROTEIN I-RELATED"/>
    <property type="match status" value="1"/>
</dbReference>
<dbReference type="PANTHER" id="PTHR43531">
    <property type="entry name" value="PROTEIN ICFG"/>
    <property type="match status" value="1"/>
</dbReference>
<keyword evidence="4" id="KW-0812">Transmembrane</keyword>
<dbReference type="SMART" id="SM00283">
    <property type="entry name" value="MA"/>
    <property type="match status" value="1"/>
</dbReference>
<sequence length="481" mass="49929">MTNSRQESPVTPVYSERQLVPRFADGVMLATLSASALAAMAIASSFGSPALGMGLALVLLAIGAVAFAVARGSLMSQLLLVSANAAMVALHIQLGRGTLEFHFGVFVLLGLVLVYRDWRSVLLTAGFFAVHHVLFDRLQALGWGVYCTPEPDFLKTSMHAIYVIAQTAVELVLATALRRATVASCELSALIQRIDASGSVVCLDLADLPVKSPVAKSLKEAIGKIHAAVTDVSMAAASIETAATEISTGNQDLSQRTEEQASNLQRTASSMEQITGTVRNLADLASRADSYARQASAAAGAGCGAVSKVVDTIGEIAHSSRQIGDIIGTIDGIAFQTNILALNAAVEAARAGEQGRGFAVVAGEVRVLAKRSAEAAKEIRSLITQSTDRVTSGTQLVAEAGVGMSAIVEQAHSVSELIAEISGAAREQTLGIGEIGSAISLLDTVTQQNAALVEQSAAAADSLRHQTVLLNTVVGRFVLTV</sequence>
<gene>
    <name evidence="6" type="ORF">MW290_04770</name>
</gene>
<organism evidence="6 7">
    <name type="scientific">Aquincola tertiaricarbonis</name>
    <dbReference type="NCBI Taxonomy" id="391953"/>
    <lineage>
        <taxon>Bacteria</taxon>
        <taxon>Pseudomonadati</taxon>
        <taxon>Pseudomonadota</taxon>
        <taxon>Betaproteobacteria</taxon>
        <taxon>Burkholderiales</taxon>
        <taxon>Sphaerotilaceae</taxon>
        <taxon>Aquincola</taxon>
    </lineage>
</organism>
<evidence type="ECO:0000313" key="6">
    <source>
        <dbReference type="EMBL" id="URI07901.1"/>
    </source>
</evidence>
<dbReference type="SUPFAM" id="SSF58104">
    <property type="entry name" value="Methyl-accepting chemotaxis protein (MCP) signaling domain"/>
    <property type="match status" value="1"/>
</dbReference>
<dbReference type="Proteomes" id="UP001056201">
    <property type="component" value="Chromosome 1"/>
</dbReference>
<proteinExistence type="inferred from homology"/>
<evidence type="ECO:0000259" key="5">
    <source>
        <dbReference type="PROSITE" id="PS50111"/>
    </source>
</evidence>
<comment type="similarity">
    <text evidence="2">Belongs to the methyl-accepting chemotaxis (MCP) protein family.</text>
</comment>
<feature type="transmembrane region" description="Helical" evidence="4">
    <location>
        <begin position="23"/>
        <end position="44"/>
    </location>
</feature>
<dbReference type="Pfam" id="PF00015">
    <property type="entry name" value="MCPsignal"/>
    <property type="match status" value="1"/>
</dbReference>
<keyword evidence="1" id="KW-0488">Methylation</keyword>
<name>A0ABY4S7J1_AQUTE</name>
<evidence type="ECO:0000256" key="2">
    <source>
        <dbReference type="ARBA" id="ARBA00029447"/>
    </source>
</evidence>
<keyword evidence="3" id="KW-0807">Transducer</keyword>
<reference evidence="6" key="1">
    <citation type="submission" date="2022-05" db="EMBL/GenBank/DDBJ databases">
        <title>An RpoN-dependent PEP-CTERM gene is involved in floc formation of an Aquincola tertiaricarbonis strain.</title>
        <authorList>
            <person name="Qiu D."/>
            <person name="Xia M."/>
        </authorList>
    </citation>
    <scope>NUCLEOTIDE SEQUENCE</scope>
    <source>
        <strain evidence="6">RN12</strain>
    </source>
</reference>
<dbReference type="InterPro" id="IPR004090">
    <property type="entry name" value="Chemotax_Me-accpt_rcpt"/>
</dbReference>
<dbReference type="RefSeq" id="WP_250196125.1">
    <property type="nucleotide sequence ID" value="NZ_CP097635.1"/>
</dbReference>
<keyword evidence="4" id="KW-1133">Transmembrane helix</keyword>
<keyword evidence="4" id="KW-0472">Membrane</keyword>
<feature type="transmembrane region" description="Helical" evidence="4">
    <location>
        <begin position="50"/>
        <end position="70"/>
    </location>
</feature>
<keyword evidence="7" id="KW-1185">Reference proteome</keyword>
<evidence type="ECO:0000256" key="3">
    <source>
        <dbReference type="PROSITE-ProRule" id="PRU00284"/>
    </source>
</evidence>
<dbReference type="InterPro" id="IPR051310">
    <property type="entry name" value="MCP_chemotaxis"/>
</dbReference>
<dbReference type="CDD" id="cd11386">
    <property type="entry name" value="MCP_signal"/>
    <property type="match status" value="1"/>
</dbReference>
<evidence type="ECO:0000256" key="4">
    <source>
        <dbReference type="SAM" id="Phobius"/>
    </source>
</evidence>